<reference evidence="6 7" key="1">
    <citation type="journal article" date="2017" name="Int. J. Syst. Evol. Microbiol.">
        <title>Arachidicoccus ginsenosidivorans sp. nov., with ginsenoside-converting activity isolated from ginseng cultivating soil.</title>
        <authorList>
            <person name="Siddiqi M.Z."/>
            <person name="Aslam Z."/>
            <person name="Im W.T."/>
        </authorList>
    </citation>
    <scope>NUCLEOTIDE SEQUENCE [LARGE SCALE GENOMIC DNA]</scope>
    <source>
        <strain evidence="6 7">Gsoil 809</strain>
    </source>
</reference>
<dbReference type="PROSITE" id="PS52009">
    <property type="entry name" value="GH84"/>
    <property type="match status" value="1"/>
</dbReference>
<feature type="active site" description="Proton donor" evidence="3">
    <location>
        <position position="311"/>
    </location>
</feature>
<dbReference type="Gene3D" id="3.30.379.10">
    <property type="entry name" value="Chitobiase/beta-hexosaminidase domain 2-like"/>
    <property type="match status" value="1"/>
</dbReference>
<evidence type="ECO:0000313" key="7">
    <source>
        <dbReference type="Proteomes" id="UP000321291"/>
    </source>
</evidence>
<dbReference type="InterPro" id="IPR017853">
    <property type="entry name" value="GH"/>
</dbReference>
<dbReference type="GO" id="GO:0005975">
    <property type="term" value="P:carbohydrate metabolic process"/>
    <property type="evidence" value="ECO:0007669"/>
    <property type="project" value="UniProtKB-ARBA"/>
</dbReference>
<evidence type="ECO:0000259" key="5">
    <source>
        <dbReference type="PROSITE" id="PS52009"/>
    </source>
</evidence>
<dbReference type="AlphaFoldDB" id="A0A5B8VJG6"/>
<feature type="transmembrane region" description="Helical" evidence="4">
    <location>
        <begin position="36"/>
        <end position="56"/>
    </location>
</feature>
<dbReference type="Pfam" id="PF21809">
    <property type="entry name" value="Glyco_hydro_84_hel"/>
    <property type="match status" value="1"/>
</dbReference>
<dbReference type="Pfam" id="PF07555">
    <property type="entry name" value="NAGidase"/>
    <property type="match status" value="1"/>
</dbReference>
<evidence type="ECO:0000256" key="3">
    <source>
        <dbReference type="PROSITE-ProRule" id="PRU01353"/>
    </source>
</evidence>
<gene>
    <name evidence="6" type="ORF">FSB73_06185</name>
</gene>
<keyword evidence="4" id="KW-0812">Transmembrane</keyword>
<evidence type="ECO:0000256" key="4">
    <source>
        <dbReference type="SAM" id="Phobius"/>
    </source>
</evidence>
<dbReference type="InterPro" id="IPR011496">
    <property type="entry name" value="O-GlcNAcase_cat"/>
</dbReference>
<keyword evidence="1 3" id="KW-0378">Hydrolase</keyword>
<evidence type="ECO:0000313" key="6">
    <source>
        <dbReference type="EMBL" id="QEC71323.1"/>
    </source>
</evidence>
<dbReference type="Pfam" id="PF02838">
    <property type="entry name" value="Glyco_hydro_20b"/>
    <property type="match status" value="1"/>
</dbReference>
<dbReference type="InterPro" id="IPR051822">
    <property type="entry name" value="Glycosyl_Hydrolase_84"/>
</dbReference>
<dbReference type="PANTHER" id="PTHR13170">
    <property type="entry name" value="O-GLCNACASE"/>
    <property type="match status" value="1"/>
</dbReference>
<dbReference type="InterPro" id="IPR015882">
    <property type="entry name" value="HEX_bac_N"/>
</dbReference>
<keyword evidence="4" id="KW-1133">Transmembrane helix</keyword>
<dbReference type="GO" id="GO:0015929">
    <property type="term" value="F:hexosaminidase activity"/>
    <property type="evidence" value="ECO:0007669"/>
    <property type="project" value="UniProtKB-ARBA"/>
</dbReference>
<proteinExistence type="inferred from homology"/>
<evidence type="ECO:0000256" key="1">
    <source>
        <dbReference type="ARBA" id="ARBA00022801"/>
    </source>
</evidence>
<dbReference type="InterPro" id="IPR049478">
    <property type="entry name" value="BT_4395-like_hel"/>
</dbReference>
<dbReference type="SUPFAM" id="SSF51445">
    <property type="entry name" value="(Trans)glycosidases"/>
    <property type="match status" value="1"/>
</dbReference>
<dbReference type="SUPFAM" id="SSF140657">
    <property type="entry name" value="Hyaluronidase post-catalytic domain-like"/>
    <property type="match status" value="1"/>
</dbReference>
<comment type="similarity">
    <text evidence="3">Belongs to the glycosyl hydrolase 84 family.</text>
</comment>
<dbReference type="SUPFAM" id="SSF55545">
    <property type="entry name" value="beta-N-acetylhexosaminidase-like domain"/>
    <property type="match status" value="1"/>
</dbReference>
<feature type="domain" description="GH84" evidence="5">
    <location>
        <begin position="196"/>
        <end position="464"/>
    </location>
</feature>
<protein>
    <recommendedName>
        <fullName evidence="5">GH84 domain-containing protein</fullName>
    </recommendedName>
</protein>
<accession>A0A5B8VJG6</accession>
<sequence length="610" mass="69396">MPIIGQGGIILPNSLQQDSFKIHSYITKIPMKIRHFIFSVFSGLVLLSVYPLPLIAQQINPLKSSMVRPTKTTGATTRSRAAMSPIVYPTAQKTISLHDSIAYSGIHIIGSVTNNAQKVLTPFISTQGIAVRFKLDKQIKQPEGYRLYITQKGIRIHFKDQRGAFYGAETLAQILNQARETGFLSLLTIQDFPDVARRGVVEGFYGTPWSFKDRISQLKYYGRWKMNTYIYGPKDDLYHSSPNWRKPYPTDQANRIKTLVQTAKENEVDFYWAIHPGKDIKWTKQDSLAVLHKFDSMYDLGVRYFAVFFDDISGEGTKAEKQAGLLNYIQKEFVDKKKGVGPLIMCPTQYNKLWADPKPNTYLDILGAQLDKRIEIMWTGNSVIHDITKEGQQWINKRIQRKAFVWWNFPVNDYVRNHLLLGPVYGLDKNLNDDISGFVSNPMDKAEASKVALFSVADYCWNNKAYDPKTAWKSAIAELIPKSASSYEIFAANNTDPGPSYHQYRRIESWHVSQTIDSLMAMTDQMNHFPIELNQFNMKALRGALATFAPAATDLLQNCQDTVLINEIRPWLQHFKSLGNAATALTDLLTAKDAQQAYSFLPVYKRHVTS</sequence>
<dbReference type="Proteomes" id="UP000321291">
    <property type="component" value="Chromosome"/>
</dbReference>
<dbReference type="KEGG" id="agi:FSB73_06185"/>
<evidence type="ECO:0000256" key="2">
    <source>
        <dbReference type="ARBA" id="ARBA00023295"/>
    </source>
</evidence>
<dbReference type="PANTHER" id="PTHR13170:SF16">
    <property type="entry name" value="PROTEIN O-GLCNACASE"/>
    <property type="match status" value="1"/>
</dbReference>
<dbReference type="Gene3D" id="1.20.58.460">
    <property type="entry name" value="Hyaluronidase post-catalytic domain-like"/>
    <property type="match status" value="1"/>
</dbReference>
<keyword evidence="7" id="KW-1185">Reference proteome</keyword>
<dbReference type="InterPro" id="IPR029018">
    <property type="entry name" value="Hex-like_dom2"/>
</dbReference>
<organism evidence="6 7">
    <name type="scientific">Arachidicoccus ginsenosidivorans</name>
    <dbReference type="NCBI Taxonomy" id="496057"/>
    <lineage>
        <taxon>Bacteria</taxon>
        <taxon>Pseudomonadati</taxon>
        <taxon>Bacteroidota</taxon>
        <taxon>Chitinophagia</taxon>
        <taxon>Chitinophagales</taxon>
        <taxon>Chitinophagaceae</taxon>
        <taxon>Arachidicoccus</taxon>
    </lineage>
</organism>
<dbReference type="GO" id="GO:1901135">
    <property type="term" value="P:carbohydrate derivative metabolic process"/>
    <property type="evidence" value="ECO:0007669"/>
    <property type="project" value="UniProtKB-ARBA"/>
</dbReference>
<keyword evidence="2 3" id="KW-0326">Glycosidase</keyword>
<name>A0A5B8VJG6_9BACT</name>
<keyword evidence="4" id="KW-0472">Membrane</keyword>
<dbReference type="EMBL" id="CP042434">
    <property type="protein sequence ID" value="QEC71323.1"/>
    <property type="molecule type" value="Genomic_DNA"/>
</dbReference>
<dbReference type="Gene3D" id="3.20.20.80">
    <property type="entry name" value="Glycosidases"/>
    <property type="match status" value="1"/>
</dbReference>